<dbReference type="Gene3D" id="3.30.710.10">
    <property type="entry name" value="Potassium Channel Kv1.1, Chain A"/>
    <property type="match status" value="1"/>
</dbReference>
<feature type="region of interest" description="Disordered" evidence="10">
    <location>
        <begin position="187"/>
        <end position="223"/>
    </location>
</feature>
<reference evidence="13" key="3">
    <citation type="submission" date="2019-06" db="EMBL/GenBank/DDBJ databases">
        <authorList>
            <person name="Poynton C."/>
            <person name="Hasenbein S."/>
            <person name="Benoit J.B."/>
            <person name="Sepulveda M.S."/>
            <person name="Poelchau M.F."/>
            <person name="Murali S.C."/>
            <person name="Chen S."/>
            <person name="Glastad K.M."/>
            <person name="Werren J.H."/>
            <person name="Vineis J.H."/>
            <person name="Bowen J.L."/>
            <person name="Friedrich M."/>
            <person name="Jones J."/>
            <person name="Robertson H.M."/>
            <person name="Feyereisen R."/>
            <person name="Mechler-Hickson A."/>
            <person name="Mathers N."/>
            <person name="Lee C.E."/>
            <person name="Colbourne J.K."/>
            <person name="Biales A."/>
            <person name="Johnston J.S."/>
            <person name="Wellborn G.A."/>
            <person name="Rosendale A.J."/>
            <person name="Cridge A.G."/>
            <person name="Munoz-Torres M.C."/>
            <person name="Bain P.A."/>
            <person name="Manny A.R."/>
            <person name="Major K.M."/>
            <person name="Lambert F.N."/>
            <person name="Vulpe C.D."/>
            <person name="Tuck P."/>
            <person name="Blalock B.J."/>
            <person name="Lin Y.-Y."/>
            <person name="Smith M.E."/>
            <person name="Ochoa-Acuna H."/>
            <person name="Chen M.-J.M."/>
            <person name="Childers C.P."/>
            <person name="Qu J."/>
            <person name="Dugan S."/>
            <person name="Lee S.L."/>
            <person name="Chao H."/>
            <person name="Dinh H."/>
            <person name="Han Y."/>
            <person name="Doddapaneni H."/>
            <person name="Worley K.C."/>
            <person name="Muzny D.M."/>
            <person name="Gibbs R.A."/>
            <person name="Richards S."/>
        </authorList>
    </citation>
    <scope>NUCLEOTIDE SEQUENCE</scope>
    <source>
        <strain evidence="13">HAZT.00-mixed</strain>
        <tissue evidence="13">Whole organism</tissue>
    </source>
</reference>
<organism evidence="13">
    <name type="scientific">Hyalella azteca</name>
    <name type="common">Amphipod</name>
    <dbReference type="NCBI Taxonomy" id="294128"/>
    <lineage>
        <taxon>Eukaryota</taxon>
        <taxon>Metazoa</taxon>
        <taxon>Ecdysozoa</taxon>
        <taxon>Arthropoda</taxon>
        <taxon>Crustacea</taxon>
        <taxon>Multicrustacea</taxon>
        <taxon>Malacostraca</taxon>
        <taxon>Eumalacostraca</taxon>
        <taxon>Peracarida</taxon>
        <taxon>Amphipoda</taxon>
        <taxon>Senticaudata</taxon>
        <taxon>Talitrida</taxon>
        <taxon>Talitroidea</taxon>
        <taxon>Hyalellidae</taxon>
        <taxon>Hyalella</taxon>
    </lineage>
</organism>
<evidence type="ECO:0000256" key="6">
    <source>
        <dbReference type="ARBA" id="ARBA00023015"/>
    </source>
</evidence>
<feature type="domain" description="BTB" evidence="11">
    <location>
        <begin position="49"/>
        <end position="118"/>
    </location>
</feature>
<dbReference type="GO" id="GO:0000981">
    <property type="term" value="F:DNA-binding transcription factor activity, RNA polymerase II-specific"/>
    <property type="evidence" value="ECO:0007669"/>
    <property type="project" value="TreeGrafter"/>
</dbReference>
<dbReference type="InterPro" id="IPR013087">
    <property type="entry name" value="Znf_C2H2_type"/>
</dbReference>
<feature type="compositionally biased region" description="Basic and acidic residues" evidence="10">
    <location>
        <begin position="480"/>
        <end position="497"/>
    </location>
</feature>
<keyword evidence="6" id="KW-0805">Transcription regulation</keyword>
<evidence type="ECO:0000256" key="9">
    <source>
        <dbReference type="PROSITE-ProRule" id="PRU00042"/>
    </source>
</evidence>
<reference evidence="13" key="2">
    <citation type="journal article" date="2018" name="Environ. Sci. Technol.">
        <title>The Toxicogenome of Hyalella azteca: A Model for Sediment Ecotoxicology and Evolutionary Toxicology.</title>
        <authorList>
            <person name="Poynton H.C."/>
            <person name="Hasenbein S."/>
            <person name="Benoit J.B."/>
            <person name="Sepulveda M.S."/>
            <person name="Poelchau M.F."/>
            <person name="Hughes D.S.T."/>
            <person name="Murali S.C."/>
            <person name="Chen S."/>
            <person name="Glastad K.M."/>
            <person name="Goodisman M.A.D."/>
            <person name="Werren J.H."/>
            <person name="Vineis J.H."/>
            <person name="Bowen J.L."/>
            <person name="Friedrich M."/>
            <person name="Jones J."/>
            <person name="Robertson H.M."/>
            <person name="Feyereisen R."/>
            <person name="Mechler-Hickson A."/>
            <person name="Mathers N."/>
            <person name="Lee C.E."/>
            <person name="Colbourne J.K."/>
            <person name="Biales A."/>
            <person name="Johnston J.S."/>
            <person name="Wellborn G.A."/>
            <person name="Rosendale A.J."/>
            <person name="Cridge A.G."/>
            <person name="Munoz-Torres M.C."/>
            <person name="Bain P.A."/>
            <person name="Manny A.R."/>
            <person name="Major K.M."/>
            <person name="Lambert F.N."/>
            <person name="Vulpe C.D."/>
            <person name="Tuck P."/>
            <person name="Blalock B.J."/>
            <person name="Lin Y.Y."/>
            <person name="Smith M.E."/>
            <person name="Ochoa-Acuna H."/>
            <person name="Chen M.M."/>
            <person name="Childers C.P."/>
            <person name="Qu J."/>
            <person name="Dugan S."/>
            <person name="Lee S.L."/>
            <person name="Chao H."/>
            <person name="Dinh H."/>
            <person name="Han Y."/>
            <person name="Doddapaneni H."/>
            <person name="Worley K.C."/>
            <person name="Muzny D.M."/>
            <person name="Gibbs R.A."/>
            <person name="Richards S."/>
        </authorList>
    </citation>
    <scope>NUCLEOTIDE SEQUENCE</scope>
    <source>
        <strain evidence="13">HAZT.00-mixed</strain>
        <tissue evidence="13">Whole organism</tissue>
    </source>
</reference>
<dbReference type="InterPro" id="IPR000210">
    <property type="entry name" value="BTB/POZ_dom"/>
</dbReference>
<dbReference type="FunFam" id="3.30.160.60:FF:001498">
    <property type="entry name" value="Zinc finger protein 404"/>
    <property type="match status" value="1"/>
</dbReference>
<keyword evidence="4 9" id="KW-0863">Zinc-finger</keyword>
<dbReference type="AlphaFoldDB" id="A0A6A0H6E0"/>
<evidence type="ECO:0000259" key="11">
    <source>
        <dbReference type="PROSITE" id="PS50097"/>
    </source>
</evidence>
<protein>
    <submittedName>
        <fullName evidence="13">Uncharacterized protein</fullName>
    </submittedName>
</protein>
<keyword evidence="8" id="KW-0539">Nucleus</keyword>
<dbReference type="CDD" id="cd18315">
    <property type="entry name" value="BTB_POZ_BAB-like"/>
    <property type="match status" value="1"/>
</dbReference>
<feature type="region of interest" description="Disordered" evidence="10">
    <location>
        <begin position="1056"/>
        <end position="1080"/>
    </location>
</feature>
<feature type="domain" description="C2H2-type" evidence="12">
    <location>
        <begin position="270"/>
        <end position="297"/>
    </location>
</feature>
<evidence type="ECO:0000259" key="12">
    <source>
        <dbReference type="PROSITE" id="PS50157"/>
    </source>
</evidence>
<dbReference type="SMART" id="SM00355">
    <property type="entry name" value="ZnF_C2H2"/>
    <property type="match status" value="2"/>
</dbReference>
<dbReference type="Pfam" id="PF00651">
    <property type="entry name" value="BTB"/>
    <property type="match status" value="1"/>
</dbReference>
<feature type="region of interest" description="Disordered" evidence="10">
    <location>
        <begin position="1111"/>
        <end position="1149"/>
    </location>
</feature>
<dbReference type="EMBL" id="JQDR03006976">
    <property type="protein sequence ID" value="KAA0199332.1"/>
    <property type="molecule type" value="Genomic_DNA"/>
</dbReference>
<dbReference type="PANTHER" id="PTHR46105">
    <property type="entry name" value="AGAP004733-PA"/>
    <property type="match status" value="1"/>
</dbReference>
<evidence type="ECO:0000256" key="10">
    <source>
        <dbReference type="SAM" id="MobiDB-lite"/>
    </source>
</evidence>
<name>A0A6A0H6E0_HYAAZ</name>
<feature type="compositionally biased region" description="Basic and acidic residues" evidence="10">
    <location>
        <begin position="1140"/>
        <end position="1149"/>
    </location>
</feature>
<dbReference type="PANTHER" id="PTHR46105:SF28">
    <property type="entry name" value="ZINC FINGER PROTEIN 37-LIKE"/>
    <property type="match status" value="1"/>
</dbReference>
<feature type="region of interest" description="Disordered" evidence="10">
    <location>
        <begin position="413"/>
        <end position="452"/>
    </location>
</feature>
<evidence type="ECO:0000256" key="2">
    <source>
        <dbReference type="ARBA" id="ARBA00022723"/>
    </source>
</evidence>
<feature type="compositionally biased region" description="Low complexity" evidence="10">
    <location>
        <begin position="1056"/>
        <end position="1072"/>
    </location>
</feature>
<dbReference type="Proteomes" id="UP000711488">
    <property type="component" value="Unassembled WGS sequence"/>
</dbReference>
<dbReference type="FunFam" id="3.30.160.60:FF:001289">
    <property type="entry name" value="Zinc finger protein 574"/>
    <property type="match status" value="1"/>
</dbReference>
<evidence type="ECO:0000256" key="8">
    <source>
        <dbReference type="ARBA" id="ARBA00023242"/>
    </source>
</evidence>
<comment type="caution">
    <text evidence="13">The sequence shown here is derived from an EMBL/GenBank/DDBJ whole genome shotgun (WGS) entry which is preliminary data.</text>
</comment>
<dbReference type="InterPro" id="IPR011333">
    <property type="entry name" value="SKP1/BTB/POZ_sf"/>
</dbReference>
<sequence>MEVVVPGVVLARLVASVMEAADELMLTWSNHQPTLMQEVAKLRYMGGFADVTLACEGQLYRAHKFVLAMSSEYFRNIFNCSNVSSGSSNLVILLKDVPCAAVEQLLDFMYTGEVAVDRACLPALIRTAENLQIKGLALSDRLPDEGFRDTARHAADKAKPSYREETLYSDDVTVTSACSLPEDVEIKKEADEPGTSDLKNAAVDPSSGAAELKEEPPGDDMDVSHALVHGDEDGWLGAGRADGAAALMADASEDDSAALSDSDNPGEKRYRCEWCGKNFRLSVHLKDHIRTHTGEKPYQCLICKKNFTQRSNLRTHLSKIHNEQLAYVKTRRGGKCGATMLMTLEPGANISTGSCAVSDAGSAPASLYAKVLPSEVYASDNTSAADNPGYRGDGQHSEGNATLARTVNTAEIGIDCSPHGSGDDTRSHHNSGSYNNPSAKKKRSRLYPNCEEGETTPVVPFLSKNTLNYLYLEDSPQVDPVKEETNRTPIKDGEQRQHHSLATPLSPVPLSDPLLKTLLLKGGPHVAGATNTVLTFESSFNNEHKSKTSTIITAKESISSPVAPAASAADESKVLRSSVDSNAETGVIMASVGQMMGSESPATVIANENTTISATFAFGQSSLPTPIGKDGMKSLILMDVANKPQQTLFKFAPGFVKSDGKGLSEHESFMVIEASGVVPQSPVPITVSVANQQPQQHNMEILLQAIDMKETSPSSLNKQVSQMIPVMGTSPVNVNCRPPLIQKLASSVSSLSPLSPAISSSIFSTFAIQRNNNQNSFSSPPTLISSTMLPPIPGSKISAATLNLPIYSLSSSAPTTLLSHVSSPLMHLSPAATSTSSMHPAVFLSPSTSIGSIAAPASPLLASTSVIDTQSGSSPPLLVPPVLALPTPSGLHTPTSAADAMQRRMSLVRKDMEQQQLQHQHRVTKLGSSNEVDSSSDSSMRSGTSGAGRGRDLSSNAGIASPRLRSRMSPATSEEVSPAGTASSAANSVCNTAILQPVLSFSPQMQPSVGPQQQQILLPHVQAVKHKQYQPRTVHMQKQGTGQILHHQQKQLHILPQQQPTSTTSPSSTAAQSRDRARPQLQQHLVAATSLSPLSLVKERLVTPVIMDTSCSATSGTNNGGGVMSNNNVHGSTSSPSGDVNKRLDTSTS</sequence>
<feature type="compositionally biased region" description="Low complexity" evidence="10">
    <location>
        <begin position="928"/>
        <end position="944"/>
    </location>
</feature>
<feature type="region of interest" description="Disordered" evidence="10">
    <location>
        <begin position="475"/>
        <end position="507"/>
    </location>
</feature>
<comment type="subcellular location">
    <subcellularLocation>
        <location evidence="1">Nucleus</location>
    </subcellularLocation>
</comment>
<dbReference type="SUPFAM" id="SSF54695">
    <property type="entry name" value="POZ domain"/>
    <property type="match status" value="1"/>
</dbReference>
<feature type="domain" description="C2H2-type" evidence="12">
    <location>
        <begin position="298"/>
        <end position="326"/>
    </location>
</feature>
<evidence type="ECO:0000313" key="13">
    <source>
        <dbReference type="EMBL" id="KAA0199332.1"/>
    </source>
</evidence>
<dbReference type="GO" id="GO:0005634">
    <property type="term" value="C:nucleus"/>
    <property type="evidence" value="ECO:0007669"/>
    <property type="project" value="UniProtKB-SubCell"/>
</dbReference>
<feature type="region of interest" description="Disordered" evidence="10">
    <location>
        <begin position="909"/>
        <end position="984"/>
    </location>
</feature>
<feature type="region of interest" description="Disordered" evidence="10">
    <location>
        <begin position="379"/>
        <end position="399"/>
    </location>
</feature>
<dbReference type="OrthoDB" id="6378371at2759"/>
<dbReference type="SUPFAM" id="SSF57667">
    <property type="entry name" value="beta-beta-alpha zinc fingers"/>
    <property type="match status" value="1"/>
</dbReference>
<reference evidence="13" key="1">
    <citation type="submission" date="2014-08" db="EMBL/GenBank/DDBJ databases">
        <authorList>
            <person name="Murali S."/>
            <person name="Richards S."/>
            <person name="Bandaranaike D."/>
            <person name="Bellair M."/>
            <person name="Blankenburg K."/>
            <person name="Chao H."/>
            <person name="Dinh H."/>
            <person name="Doddapaneni H."/>
            <person name="Dugan-Rocha S."/>
            <person name="Elkadiri S."/>
            <person name="Gnanaolivu R."/>
            <person name="Hughes D."/>
            <person name="Lee S."/>
            <person name="Li M."/>
            <person name="Ming W."/>
            <person name="Munidasa M."/>
            <person name="Muniz J."/>
            <person name="Nguyen L."/>
            <person name="Osuji N."/>
            <person name="Pu L.-L."/>
            <person name="Puazo M."/>
            <person name="Skinner E."/>
            <person name="Qu C."/>
            <person name="Quiroz J."/>
            <person name="Raj R."/>
            <person name="Weissenberger G."/>
            <person name="Xin Y."/>
            <person name="Zou X."/>
            <person name="Han Y."/>
            <person name="Worley K."/>
            <person name="Muzny D."/>
            <person name="Gibbs R."/>
        </authorList>
    </citation>
    <scope>NUCLEOTIDE SEQUENCE</scope>
    <source>
        <strain evidence="13">HAZT.00-mixed</strain>
        <tissue evidence="13">Whole organism</tissue>
    </source>
</reference>
<dbReference type="PROSITE" id="PS00028">
    <property type="entry name" value="ZINC_FINGER_C2H2_1"/>
    <property type="match status" value="2"/>
</dbReference>
<keyword evidence="2" id="KW-0479">Metal-binding</keyword>
<dbReference type="Gene3D" id="3.30.160.60">
    <property type="entry name" value="Classic Zinc Finger"/>
    <property type="match status" value="2"/>
</dbReference>
<evidence type="ECO:0000256" key="4">
    <source>
        <dbReference type="ARBA" id="ARBA00022771"/>
    </source>
</evidence>
<gene>
    <name evidence="13" type="ORF">HAZT_HAZT009266</name>
</gene>
<evidence type="ECO:0000256" key="5">
    <source>
        <dbReference type="ARBA" id="ARBA00022833"/>
    </source>
</evidence>
<dbReference type="PROSITE" id="PS50097">
    <property type="entry name" value="BTB"/>
    <property type="match status" value="1"/>
</dbReference>
<dbReference type="InterPro" id="IPR036236">
    <property type="entry name" value="Znf_C2H2_sf"/>
</dbReference>
<keyword evidence="3" id="KW-0677">Repeat</keyword>
<dbReference type="InterPro" id="IPR050457">
    <property type="entry name" value="ZnFinger_BTB_dom_contain"/>
</dbReference>
<dbReference type="Pfam" id="PF00096">
    <property type="entry name" value="zf-C2H2"/>
    <property type="match status" value="2"/>
</dbReference>
<keyword evidence="7" id="KW-0804">Transcription</keyword>
<proteinExistence type="predicted"/>
<evidence type="ECO:0000256" key="7">
    <source>
        <dbReference type="ARBA" id="ARBA00023163"/>
    </source>
</evidence>
<dbReference type="GO" id="GO:0008270">
    <property type="term" value="F:zinc ion binding"/>
    <property type="evidence" value="ECO:0007669"/>
    <property type="project" value="UniProtKB-KW"/>
</dbReference>
<evidence type="ECO:0000256" key="1">
    <source>
        <dbReference type="ARBA" id="ARBA00004123"/>
    </source>
</evidence>
<accession>A0A6A0H6E0</accession>
<feature type="compositionally biased region" description="Polar residues" evidence="10">
    <location>
        <begin position="969"/>
        <end position="984"/>
    </location>
</feature>
<evidence type="ECO:0000256" key="3">
    <source>
        <dbReference type="ARBA" id="ARBA00022737"/>
    </source>
</evidence>
<dbReference type="SMART" id="SM00225">
    <property type="entry name" value="BTB"/>
    <property type="match status" value="1"/>
</dbReference>
<keyword evidence="5" id="KW-0862">Zinc</keyword>
<dbReference type="PROSITE" id="PS50157">
    <property type="entry name" value="ZINC_FINGER_C2H2_2"/>
    <property type="match status" value="2"/>
</dbReference>
<dbReference type="GO" id="GO:0000978">
    <property type="term" value="F:RNA polymerase II cis-regulatory region sequence-specific DNA binding"/>
    <property type="evidence" value="ECO:0007669"/>
    <property type="project" value="TreeGrafter"/>
</dbReference>